<evidence type="ECO:0000313" key="3">
    <source>
        <dbReference type="Proteomes" id="UP000268016"/>
    </source>
</evidence>
<organism evidence="2 3">
    <name type="scientific">Histidinibacterium lentulum</name>
    <dbReference type="NCBI Taxonomy" id="2480588"/>
    <lineage>
        <taxon>Bacteria</taxon>
        <taxon>Pseudomonadati</taxon>
        <taxon>Pseudomonadota</taxon>
        <taxon>Alphaproteobacteria</taxon>
        <taxon>Rhodobacterales</taxon>
        <taxon>Paracoccaceae</taxon>
        <taxon>Histidinibacterium</taxon>
    </lineage>
</organism>
<proteinExistence type="predicted"/>
<name>A0A3N2QVY1_9RHOB</name>
<feature type="transmembrane region" description="Helical" evidence="1">
    <location>
        <begin position="48"/>
        <end position="65"/>
    </location>
</feature>
<accession>A0A3N2QVY1</accession>
<keyword evidence="3" id="KW-1185">Reference proteome</keyword>
<evidence type="ECO:0000256" key="1">
    <source>
        <dbReference type="SAM" id="Phobius"/>
    </source>
</evidence>
<dbReference type="EMBL" id="RDRB01000007">
    <property type="protein sequence ID" value="ROT99384.1"/>
    <property type="molecule type" value="Genomic_DNA"/>
</dbReference>
<dbReference type="Proteomes" id="UP000268016">
    <property type="component" value="Unassembled WGS sequence"/>
</dbReference>
<feature type="transmembrane region" description="Helical" evidence="1">
    <location>
        <begin position="21"/>
        <end position="42"/>
    </location>
</feature>
<keyword evidence="1" id="KW-1133">Transmembrane helix</keyword>
<reference evidence="2 3" key="1">
    <citation type="submission" date="2018-10" db="EMBL/GenBank/DDBJ databases">
        <title>Histidinibacterium lentulum gen. nov., sp. nov., a marine bacterium from the culture broth of Picochlorum sp. 122.</title>
        <authorList>
            <person name="Wang G."/>
        </authorList>
    </citation>
    <scope>NUCLEOTIDE SEQUENCE [LARGE SCALE GENOMIC DNA]</scope>
    <source>
        <strain evidence="2 3">B17</strain>
    </source>
</reference>
<evidence type="ECO:0000313" key="2">
    <source>
        <dbReference type="EMBL" id="ROT99384.1"/>
    </source>
</evidence>
<sequence length="171" mass="18653">MKVQMTRDTLVLDSQPWSVSIIMVAAILCVAGTGLMLIGGGVILPGTLLLGLGCPVLFLFLLTLARRNQLVLDRRANELRHRRRTLLGYGERVLPLDRLERAIVQDLPDTEGRSCRLAYVLRPGAEQGPWLFTWAFSSGPPVRRAADLINDWLRGGVAPSAARVDSVGPSG</sequence>
<keyword evidence="1" id="KW-0812">Transmembrane</keyword>
<protein>
    <submittedName>
        <fullName evidence="2">Uncharacterized protein</fullName>
    </submittedName>
</protein>
<gene>
    <name evidence="2" type="ORF">EAT49_14285</name>
</gene>
<comment type="caution">
    <text evidence="2">The sequence shown here is derived from an EMBL/GenBank/DDBJ whole genome shotgun (WGS) entry which is preliminary data.</text>
</comment>
<keyword evidence="1" id="KW-0472">Membrane</keyword>
<dbReference type="AlphaFoldDB" id="A0A3N2QVY1"/>